<accession>A0ABR0BFM0</accession>
<comment type="caution">
    <text evidence="5">The sequence shown here is derived from an EMBL/GenBank/DDBJ whole genome shotgun (WGS) entry which is preliminary data.</text>
</comment>
<sequence length="100" mass="10884">MATTSELSRERLFDVEGKVALVTGGGSGIGLMIAQALAANGAKAYICGRSNDKLDRASETQAKTRKASSLFHSRHHQQEGHRDAIRRNEVTRGMHVSFMT</sequence>
<dbReference type="InterPro" id="IPR052178">
    <property type="entry name" value="Sec_Metab_Biosynth_SDR"/>
</dbReference>
<proteinExistence type="inferred from homology"/>
<keyword evidence="3" id="KW-0560">Oxidoreductase</keyword>
<evidence type="ECO:0000256" key="4">
    <source>
        <dbReference type="SAM" id="MobiDB-lite"/>
    </source>
</evidence>
<dbReference type="Pfam" id="PF00106">
    <property type="entry name" value="adh_short"/>
    <property type="match status" value="1"/>
</dbReference>
<dbReference type="InterPro" id="IPR002347">
    <property type="entry name" value="SDR_fam"/>
</dbReference>
<dbReference type="PANTHER" id="PTHR43618">
    <property type="entry name" value="7-ALPHA-HYDROXYSTEROID DEHYDROGENASE"/>
    <property type="match status" value="1"/>
</dbReference>
<evidence type="ECO:0000256" key="3">
    <source>
        <dbReference type="ARBA" id="ARBA00023002"/>
    </source>
</evidence>
<feature type="region of interest" description="Disordered" evidence="4">
    <location>
        <begin position="64"/>
        <end position="83"/>
    </location>
</feature>
<keyword evidence="6" id="KW-1185">Reference proteome</keyword>
<evidence type="ECO:0000256" key="2">
    <source>
        <dbReference type="ARBA" id="ARBA00022857"/>
    </source>
</evidence>
<keyword evidence="2" id="KW-0521">NADP</keyword>
<dbReference type="Gene3D" id="3.40.50.720">
    <property type="entry name" value="NAD(P)-binding Rossmann-like Domain"/>
    <property type="match status" value="1"/>
</dbReference>
<comment type="similarity">
    <text evidence="1">Belongs to the short-chain dehydrogenases/reductases (SDR) family.</text>
</comment>
<dbReference type="InterPro" id="IPR036291">
    <property type="entry name" value="NAD(P)-bd_dom_sf"/>
</dbReference>
<evidence type="ECO:0000256" key="1">
    <source>
        <dbReference type="ARBA" id="ARBA00006484"/>
    </source>
</evidence>
<evidence type="ECO:0008006" key="7">
    <source>
        <dbReference type="Google" id="ProtNLM"/>
    </source>
</evidence>
<evidence type="ECO:0000313" key="5">
    <source>
        <dbReference type="EMBL" id="KAK4074672.1"/>
    </source>
</evidence>
<gene>
    <name evidence="5" type="ORF">Purlil1_12891</name>
</gene>
<protein>
    <recommendedName>
        <fullName evidence="7">Short chain dehydrogenase domain-containing protein</fullName>
    </recommendedName>
</protein>
<name>A0ABR0BFM0_PURLI</name>
<reference evidence="5 6" key="1">
    <citation type="journal article" date="2024" name="Microbiol. Resour. Announc.">
        <title>Genome annotations for the ascomycete fungi Trichoderma harzianum, Trichoderma aggressivum, and Purpureocillium lilacinum.</title>
        <authorList>
            <person name="Beijen E.P.W."/>
            <person name="Ohm R.A."/>
        </authorList>
    </citation>
    <scope>NUCLEOTIDE SEQUENCE [LARGE SCALE GENOMIC DNA]</scope>
    <source>
        <strain evidence="5 6">CBS 150709</strain>
    </source>
</reference>
<evidence type="ECO:0000313" key="6">
    <source>
        <dbReference type="Proteomes" id="UP001287286"/>
    </source>
</evidence>
<dbReference type="SUPFAM" id="SSF51735">
    <property type="entry name" value="NAD(P)-binding Rossmann-fold domains"/>
    <property type="match status" value="1"/>
</dbReference>
<dbReference type="Proteomes" id="UP001287286">
    <property type="component" value="Unassembled WGS sequence"/>
</dbReference>
<dbReference type="EMBL" id="JAWRVI010000143">
    <property type="protein sequence ID" value="KAK4074672.1"/>
    <property type="molecule type" value="Genomic_DNA"/>
</dbReference>
<organism evidence="5 6">
    <name type="scientific">Purpureocillium lilacinum</name>
    <name type="common">Paecilomyces lilacinus</name>
    <dbReference type="NCBI Taxonomy" id="33203"/>
    <lineage>
        <taxon>Eukaryota</taxon>
        <taxon>Fungi</taxon>
        <taxon>Dikarya</taxon>
        <taxon>Ascomycota</taxon>
        <taxon>Pezizomycotina</taxon>
        <taxon>Sordariomycetes</taxon>
        <taxon>Hypocreomycetidae</taxon>
        <taxon>Hypocreales</taxon>
        <taxon>Ophiocordycipitaceae</taxon>
        <taxon>Purpureocillium</taxon>
    </lineage>
</organism>
<dbReference type="PANTHER" id="PTHR43618:SF4">
    <property type="entry name" value="SHORT CHAIN DEHYDROGENASE_REDUCTASE FAMILY (AFU_ORTHOLOGUE AFUA_7G04540)"/>
    <property type="match status" value="1"/>
</dbReference>